<organism evidence="1 2">
    <name type="scientific">Rhizopogon vinicolor AM-OR11-026</name>
    <dbReference type="NCBI Taxonomy" id="1314800"/>
    <lineage>
        <taxon>Eukaryota</taxon>
        <taxon>Fungi</taxon>
        <taxon>Dikarya</taxon>
        <taxon>Basidiomycota</taxon>
        <taxon>Agaricomycotina</taxon>
        <taxon>Agaricomycetes</taxon>
        <taxon>Agaricomycetidae</taxon>
        <taxon>Boletales</taxon>
        <taxon>Suillineae</taxon>
        <taxon>Rhizopogonaceae</taxon>
        <taxon>Rhizopogon</taxon>
    </lineage>
</organism>
<dbReference type="EMBL" id="KV448123">
    <property type="protein sequence ID" value="OAX44701.1"/>
    <property type="molecule type" value="Genomic_DNA"/>
</dbReference>
<gene>
    <name evidence="1" type="ORF">K503DRAFT_778408</name>
</gene>
<protein>
    <submittedName>
        <fullName evidence="1">Uncharacterized protein</fullName>
    </submittedName>
</protein>
<dbReference type="Proteomes" id="UP000092154">
    <property type="component" value="Unassembled WGS sequence"/>
</dbReference>
<keyword evidence="2" id="KW-1185">Reference proteome</keyword>
<dbReference type="OrthoDB" id="10392027at2759"/>
<evidence type="ECO:0000313" key="2">
    <source>
        <dbReference type="Proteomes" id="UP000092154"/>
    </source>
</evidence>
<dbReference type="STRING" id="1314800.A0A1B7NIC8"/>
<sequence length="429" mass="48374">MIPKVHLKGNLSKQFCKLLPSKPPLAEFPLFPNLPTELCLLILTYAARPKFSPDRLQRRKPYASALALCLVSRTFRRVVLPLLLHTILLSGTKNVLAFIHALRMQKSYSRQENHLHVDYAVHVHRIWIGTVVTLLPSSFNRDIRRFAPLLAPVLLASKSLAINFGSLLLLDSCLEYAWNSRIHSNVDKSSPPPWSIKTLTLWGDPAHYRLAVTDPLYDFLGSISHIIFLSPTRLRFGDILLPRNIARSRYNIFKRMSQCTFPWASLESLQFVSLGLPHITLQLTVRVEMRTFTVPMDQLSESIHWAQEISDAYGQRGEGRVSFADHTNRRPCVLALGAGLGIWATYYVYLLRQLHSGHPIPLLLYITSSALSAPNRQTVNVFHWDLIIYATSHSSLHNALTVARVGPWRQILGVAGAAPRICPPPNTGL</sequence>
<dbReference type="AlphaFoldDB" id="A0A1B7NIC8"/>
<accession>A0A1B7NIC8</accession>
<reference evidence="1 2" key="1">
    <citation type="submission" date="2016-06" db="EMBL/GenBank/DDBJ databases">
        <title>Comparative genomics of the ectomycorrhizal sister species Rhizopogon vinicolor and Rhizopogon vesiculosus (Basidiomycota: Boletales) reveals a divergence of the mating type B locus.</title>
        <authorList>
            <consortium name="DOE Joint Genome Institute"/>
            <person name="Mujic A.B."/>
            <person name="Kuo A."/>
            <person name="Tritt A."/>
            <person name="Lipzen A."/>
            <person name="Chen C."/>
            <person name="Johnson J."/>
            <person name="Sharma A."/>
            <person name="Barry K."/>
            <person name="Grigoriev I.V."/>
            <person name="Spatafora J.W."/>
        </authorList>
    </citation>
    <scope>NUCLEOTIDE SEQUENCE [LARGE SCALE GENOMIC DNA]</scope>
    <source>
        <strain evidence="1 2">AM-OR11-026</strain>
    </source>
</reference>
<proteinExistence type="predicted"/>
<evidence type="ECO:0000313" key="1">
    <source>
        <dbReference type="EMBL" id="OAX44701.1"/>
    </source>
</evidence>
<name>A0A1B7NIC8_9AGAM</name>
<dbReference type="InParanoid" id="A0A1B7NIC8"/>